<feature type="domain" description="Aminotransferase class I/classII large" evidence="6">
    <location>
        <begin position="32"/>
        <end position="386"/>
    </location>
</feature>
<dbReference type="CDD" id="cd00609">
    <property type="entry name" value="AAT_like"/>
    <property type="match status" value="1"/>
</dbReference>
<dbReference type="GO" id="GO:0047804">
    <property type="term" value="F:cysteine-S-conjugate beta-lyase activity"/>
    <property type="evidence" value="ECO:0007669"/>
    <property type="project" value="UniProtKB-EC"/>
</dbReference>
<evidence type="ECO:0000313" key="8">
    <source>
        <dbReference type="Proteomes" id="UP000886824"/>
    </source>
</evidence>
<comment type="cofactor">
    <cofactor evidence="1">
        <name>pyridoxal 5'-phosphate</name>
        <dbReference type="ChEBI" id="CHEBI:597326"/>
    </cofactor>
</comment>
<protein>
    <recommendedName>
        <fullName evidence="2">cysteine-S-conjugate beta-lyase</fullName>
        <ecNumber evidence="2">4.4.1.13</ecNumber>
    </recommendedName>
</protein>
<dbReference type="EC" id="4.4.1.13" evidence="2"/>
<dbReference type="Gene3D" id="3.90.1150.10">
    <property type="entry name" value="Aspartate Aminotransferase, domain 1"/>
    <property type="match status" value="1"/>
</dbReference>
<dbReference type="GO" id="GO:0030170">
    <property type="term" value="F:pyridoxal phosphate binding"/>
    <property type="evidence" value="ECO:0007669"/>
    <property type="project" value="InterPro"/>
</dbReference>
<evidence type="ECO:0000256" key="1">
    <source>
        <dbReference type="ARBA" id="ARBA00001933"/>
    </source>
</evidence>
<dbReference type="AlphaFoldDB" id="A0A9D2CF09"/>
<evidence type="ECO:0000256" key="4">
    <source>
        <dbReference type="ARBA" id="ARBA00023239"/>
    </source>
</evidence>
<name>A0A9D2CF09_9FIRM</name>
<dbReference type="PANTHER" id="PTHR43525:SF1">
    <property type="entry name" value="PROTEIN MALY"/>
    <property type="match status" value="1"/>
</dbReference>
<dbReference type="InterPro" id="IPR015424">
    <property type="entry name" value="PyrdxlP-dep_Trfase"/>
</dbReference>
<evidence type="ECO:0000259" key="6">
    <source>
        <dbReference type="Pfam" id="PF00155"/>
    </source>
</evidence>
<dbReference type="GO" id="GO:0008483">
    <property type="term" value="F:transaminase activity"/>
    <property type="evidence" value="ECO:0007669"/>
    <property type="project" value="UniProtKB-KW"/>
</dbReference>
<dbReference type="InterPro" id="IPR051798">
    <property type="entry name" value="Class-II_PLP-Dep_Aminotrans"/>
</dbReference>
<accession>A0A9D2CF09</accession>
<dbReference type="Gene3D" id="3.40.640.10">
    <property type="entry name" value="Type I PLP-dependent aspartate aminotransferase-like (Major domain)"/>
    <property type="match status" value="1"/>
</dbReference>
<dbReference type="NCBIfam" id="TIGR04350">
    <property type="entry name" value="C_S_lyase_PatB"/>
    <property type="match status" value="1"/>
</dbReference>
<proteinExistence type="inferred from homology"/>
<dbReference type="InterPro" id="IPR015421">
    <property type="entry name" value="PyrdxlP-dep_Trfase_major"/>
</dbReference>
<evidence type="ECO:0000256" key="3">
    <source>
        <dbReference type="ARBA" id="ARBA00022898"/>
    </source>
</evidence>
<keyword evidence="7" id="KW-0032">Aminotransferase</keyword>
<dbReference type="Proteomes" id="UP000886824">
    <property type="component" value="Unassembled WGS sequence"/>
</dbReference>
<dbReference type="EMBL" id="DXCX01000088">
    <property type="protein sequence ID" value="HIY74039.1"/>
    <property type="molecule type" value="Genomic_DNA"/>
</dbReference>
<keyword evidence="7" id="KW-0808">Transferase</keyword>
<dbReference type="Pfam" id="PF00155">
    <property type="entry name" value="Aminotran_1_2"/>
    <property type="match status" value="1"/>
</dbReference>
<gene>
    <name evidence="7" type="ORF">H9826_08725</name>
</gene>
<reference evidence="7" key="2">
    <citation type="submission" date="2021-04" db="EMBL/GenBank/DDBJ databases">
        <authorList>
            <person name="Gilroy R."/>
        </authorList>
    </citation>
    <scope>NUCLEOTIDE SEQUENCE</scope>
    <source>
        <strain evidence="7">CHK33-7979</strain>
    </source>
</reference>
<sequence length="397" mass="44122">MPTYDFVTLRSRLHIGASKWTALESAGVADPDVIPFSVADMDLLVAPEIIAALQSAAAFGVYGYTGMDEAFRAALTAWMERRHGWQVDPGWLVSNFGVVHAAGQAVQAFTKPGDAIVTQTPAYPPFKRIAESTGRVFLANPLRRTDYGYELDLNHLEDLCRRPETKLLLLCSPHNPTGRVWTREELKAIADLCRRHNVLIFSDEIHCDFIAPGHTHTVLATLDEETAHRCIMGTSASKTFNLAGLATATTIIPDQDLRRQFRAKTDGYTGGFSGYFGLAATRVAYEQGEPWLSALMEHLKGNFDLCRSFLADRFPSVWTAPWEGTYLLWADFSSLGLDPEAQMRFMRDEAGLWLDEGTMFGPEGAGFERFVLACPRHHLEKALERLDAAAARRGLPR</sequence>
<reference evidence="7" key="1">
    <citation type="journal article" date="2021" name="PeerJ">
        <title>Extensive microbial diversity within the chicken gut microbiome revealed by metagenomics and culture.</title>
        <authorList>
            <person name="Gilroy R."/>
            <person name="Ravi A."/>
            <person name="Getino M."/>
            <person name="Pursley I."/>
            <person name="Horton D.L."/>
            <person name="Alikhan N.F."/>
            <person name="Baker D."/>
            <person name="Gharbi K."/>
            <person name="Hall N."/>
            <person name="Watson M."/>
            <person name="Adriaenssens E.M."/>
            <person name="Foster-Nyarko E."/>
            <person name="Jarju S."/>
            <person name="Secka A."/>
            <person name="Antonio M."/>
            <person name="Oren A."/>
            <person name="Chaudhuri R.R."/>
            <person name="La Ragione R."/>
            <person name="Hildebrand F."/>
            <person name="Pallen M.J."/>
        </authorList>
    </citation>
    <scope>NUCLEOTIDE SEQUENCE</scope>
    <source>
        <strain evidence="7">CHK33-7979</strain>
    </source>
</reference>
<organism evidence="7 8">
    <name type="scientific">Candidatus Intestinimonas merdavium</name>
    <dbReference type="NCBI Taxonomy" id="2838622"/>
    <lineage>
        <taxon>Bacteria</taxon>
        <taxon>Bacillati</taxon>
        <taxon>Bacillota</taxon>
        <taxon>Clostridia</taxon>
        <taxon>Eubacteriales</taxon>
        <taxon>Intestinimonas</taxon>
    </lineage>
</organism>
<dbReference type="InterPro" id="IPR004839">
    <property type="entry name" value="Aminotransferase_I/II_large"/>
</dbReference>
<dbReference type="PANTHER" id="PTHR43525">
    <property type="entry name" value="PROTEIN MALY"/>
    <property type="match status" value="1"/>
</dbReference>
<dbReference type="InterPro" id="IPR015422">
    <property type="entry name" value="PyrdxlP-dep_Trfase_small"/>
</dbReference>
<dbReference type="InterPro" id="IPR027619">
    <property type="entry name" value="C-S_lyase_PatB-like"/>
</dbReference>
<comment type="caution">
    <text evidence="7">The sequence shown here is derived from an EMBL/GenBank/DDBJ whole genome shotgun (WGS) entry which is preliminary data.</text>
</comment>
<keyword evidence="3" id="KW-0663">Pyridoxal phosphate</keyword>
<comment type="similarity">
    <text evidence="5">Belongs to the class-II pyridoxal-phosphate-dependent aminotransferase family. MalY/PatB cystathionine beta-lyase subfamily.</text>
</comment>
<evidence type="ECO:0000313" key="7">
    <source>
        <dbReference type="EMBL" id="HIY74039.1"/>
    </source>
</evidence>
<evidence type="ECO:0000256" key="5">
    <source>
        <dbReference type="ARBA" id="ARBA00037974"/>
    </source>
</evidence>
<dbReference type="SUPFAM" id="SSF53383">
    <property type="entry name" value="PLP-dependent transferases"/>
    <property type="match status" value="1"/>
</dbReference>
<evidence type="ECO:0000256" key="2">
    <source>
        <dbReference type="ARBA" id="ARBA00012224"/>
    </source>
</evidence>
<keyword evidence="4" id="KW-0456">Lyase</keyword>